<dbReference type="InterPro" id="IPR036590">
    <property type="entry name" value="SRAP-like"/>
</dbReference>
<keyword evidence="7" id="KW-0456">Lyase</keyword>
<dbReference type="PANTHER" id="PTHR13604">
    <property type="entry name" value="DC12-RELATED"/>
    <property type="match status" value="1"/>
</dbReference>
<keyword evidence="6" id="KW-0238">DNA-binding</keyword>
<keyword evidence="2 8" id="KW-0645">Protease</keyword>
<keyword evidence="10" id="KW-1185">Reference proteome</keyword>
<proteinExistence type="inferred from homology"/>
<keyword evidence="5" id="KW-0190">Covalent protein-DNA linkage</keyword>
<accession>A0ABY9T0L5</accession>
<evidence type="ECO:0000256" key="3">
    <source>
        <dbReference type="ARBA" id="ARBA00022763"/>
    </source>
</evidence>
<organism evidence="9 10">
    <name type="scientific">Brevibacillus brevis</name>
    <name type="common">Bacillus brevis</name>
    <dbReference type="NCBI Taxonomy" id="1393"/>
    <lineage>
        <taxon>Bacteria</taxon>
        <taxon>Bacillati</taxon>
        <taxon>Bacillota</taxon>
        <taxon>Bacilli</taxon>
        <taxon>Bacillales</taxon>
        <taxon>Paenibacillaceae</taxon>
        <taxon>Brevibacillus</taxon>
    </lineage>
</organism>
<dbReference type="InterPro" id="IPR003738">
    <property type="entry name" value="SRAP"/>
</dbReference>
<dbReference type="Gene3D" id="3.90.1680.10">
    <property type="entry name" value="SOS response associated peptidase-like"/>
    <property type="match status" value="1"/>
</dbReference>
<name>A0ABY9T0L5_BREBE</name>
<evidence type="ECO:0000256" key="6">
    <source>
        <dbReference type="ARBA" id="ARBA00023125"/>
    </source>
</evidence>
<evidence type="ECO:0000313" key="9">
    <source>
        <dbReference type="EMBL" id="WNC13643.1"/>
    </source>
</evidence>
<dbReference type="Proteomes" id="UP001256827">
    <property type="component" value="Chromosome"/>
</dbReference>
<sequence>MCGRFTLTVSLEALMEYYRIEDPALIEHTARFNVSPSQMVIAVVHDGQKNRIGKLKWGLVPSWAKDEKTAITNARAESLLQKPAFRVPFERKRCIIPADSFYEWKKTETGKQPMRIMLTSQKLFSLAGLYDTWISPDGRKVSSCTIITTSPNSLMAGIHDRMPVILHPEDEAVWLNRSLQDPKPLLRLLRPFPAEEMKAYPVSPLVGNAKNDVPACIEEVKASG</sequence>
<dbReference type="EC" id="3.4.-.-" evidence="8"/>
<protein>
    <recommendedName>
        <fullName evidence="8">Abasic site processing protein</fullName>
        <ecNumber evidence="8">3.4.-.-</ecNumber>
    </recommendedName>
</protein>
<dbReference type="Pfam" id="PF02586">
    <property type="entry name" value="SRAP"/>
    <property type="match status" value="1"/>
</dbReference>
<keyword evidence="3" id="KW-0227">DNA damage</keyword>
<evidence type="ECO:0000256" key="5">
    <source>
        <dbReference type="ARBA" id="ARBA00023124"/>
    </source>
</evidence>
<dbReference type="PANTHER" id="PTHR13604:SF0">
    <property type="entry name" value="ABASIC SITE PROCESSING PROTEIN HMCES"/>
    <property type="match status" value="1"/>
</dbReference>
<keyword evidence="4 8" id="KW-0378">Hydrolase</keyword>
<evidence type="ECO:0000256" key="1">
    <source>
        <dbReference type="ARBA" id="ARBA00008136"/>
    </source>
</evidence>
<dbReference type="EMBL" id="CP134050">
    <property type="protein sequence ID" value="WNC13643.1"/>
    <property type="molecule type" value="Genomic_DNA"/>
</dbReference>
<evidence type="ECO:0000313" key="10">
    <source>
        <dbReference type="Proteomes" id="UP001256827"/>
    </source>
</evidence>
<evidence type="ECO:0000256" key="7">
    <source>
        <dbReference type="ARBA" id="ARBA00023239"/>
    </source>
</evidence>
<evidence type="ECO:0000256" key="4">
    <source>
        <dbReference type="ARBA" id="ARBA00022801"/>
    </source>
</evidence>
<reference evidence="9 10" key="1">
    <citation type="submission" date="2023-09" db="EMBL/GenBank/DDBJ databases">
        <title>Complete Genome and Methylome dissection of Bacillus brevis NEB573 original source of BbsI restriction endonuclease.</title>
        <authorList>
            <person name="Fomenkov A."/>
            <person name="Roberts R.D."/>
        </authorList>
    </citation>
    <scope>NUCLEOTIDE SEQUENCE [LARGE SCALE GENOMIC DNA]</scope>
    <source>
        <strain evidence="9 10">NEB573</strain>
    </source>
</reference>
<dbReference type="SUPFAM" id="SSF143081">
    <property type="entry name" value="BB1717-like"/>
    <property type="match status" value="1"/>
</dbReference>
<evidence type="ECO:0000256" key="8">
    <source>
        <dbReference type="RuleBase" id="RU364100"/>
    </source>
</evidence>
<dbReference type="RefSeq" id="WP_310765191.1">
    <property type="nucleotide sequence ID" value="NZ_CP134050.1"/>
</dbReference>
<comment type="similarity">
    <text evidence="1 8">Belongs to the SOS response-associated peptidase family.</text>
</comment>
<evidence type="ECO:0000256" key="2">
    <source>
        <dbReference type="ARBA" id="ARBA00022670"/>
    </source>
</evidence>
<gene>
    <name evidence="9" type="ORF">RGB73_23585</name>
</gene>